<dbReference type="InterPro" id="IPR020449">
    <property type="entry name" value="Tscrpt_reg_AraC-type_HTH"/>
</dbReference>
<reference evidence="5 6" key="2">
    <citation type="journal article" date="2020" name="Cell Rep.">
        <title>Acquisition and Adaptation of Ultra-small Parasitic Reduced Genome Bacteria to Mammalian Hosts.</title>
        <authorList>
            <person name="McLean J.S."/>
            <person name="Bor B."/>
            <person name="Kerns K.A."/>
            <person name="Liu Q."/>
            <person name="To T.T."/>
            <person name="Solden L."/>
            <person name="Hendrickson E.L."/>
            <person name="Wrighton K."/>
            <person name="Shi W."/>
            <person name="He X."/>
        </authorList>
    </citation>
    <scope>NUCLEOTIDE SEQUENCE [LARGE SCALE GENOMIC DNA]</scope>
    <source>
        <strain evidence="5 6">TM7_G3_2_Rum_HOT_351B</strain>
    </source>
</reference>
<keyword evidence="1" id="KW-0805">Transcription regulation</keyword>
<feature type="domain" description="HTH araC/xylS-type" evidence="4">
    <location>
        <begin position="5"/>
        <end position="103"/>
    </location>
</feature>
<dbReference type="PANTHER" id="PTHR47504:SF5">
    <property type="entry name" value="RIGHT ORIGIN-BINDING PROTEIN"/>
    <property type="match status" value="1"/>
</dbReference>
<dbReference type="PRINTS" id="PR00032">
    <property type="entry name" value="HTHARAC"/>
</dbReference>
<dbReference type="InterPro" id="IPR010499">
    <property type="entry name" value="AraC_E-bd"/>
</dbReference>
<accession>A0ABY0FN98</accession>
<dbReference type="EMBL" id="PRLM01000004">
    <property type="protein sequence ID" value="RYC74703.1"/>
    <property type="molecule type" value="Genomic_DNA"/>
</dbReference>
<dbReference type="SUPFAM" id="SSF46689">
    <property type="entry name" value="Homeodomain-like"/>
    <property type="match status" value="2"/>
</dbReference>
<gene>
    <name evidence="5" type="primary">rob</name>
    <name evidence="5" type="ORF">G3RUM_00456</name>
</gene>
<dbReference type="InterPro" id="IPR050959">
    <property type="entry name" value="MarA-like"/>
</dbReference>
<keyword evidence="6" id="KW-1185">Reference proteome</keyword>
<organism evidence="5 6">
    <name type="scientific">Candidatus Nanosyncoccus alces</name>
    <dbReference type="NCBI Taxonomy" id="2171997"/>
    <lineage>
        <taxon>Bacteria</taxon>
        <taxon>Candidatus Saccharimonadota</taxon>
        <taxon>Candidatus Nanosyncoccalia</taxon>
        <taxon>Candidatus Nanosyncoccales</taxon>
        <taxon>Candidatus Nanosyncoccaceae</taxon>
        <taxon>Candidatus Nanosyncoccus</taxon>
    </lineage>
</organism>
<dbReference type="InterPro" id="IPR009057">
    <property type="entry name" value="Homeodomain-like_sf"/>
</dbReference>
<name>A0ABY0FN98_9BACT</name>
<dbReference type="SMART" id="SM00342">
    <property type="entry name" value="HTH_ARAC"/>
    <property type="match status" value="1"/>
</dbReference>
<evidence type="ECO:0000256" key="2">
    <source>
        <dbReference type="ARBA" id="ARBA00023125"/>
    </source>
</evidence>
<dbReference type="InterPro" id="IPR011256">
    <property type="entry name" value="Reg_factor_effector_dom_sf"/>
</dbReference>
<dbReference type="InterPro" id="IPR018060">
    <property type="entry name" value="HTH_AraC"/>
</dbReference>
<evidence type="ECO:0000256" key="3">
    <source>
        <dbReference type="ARBA" id="ARBA00023163"/>
    </source>
</evidence>
<dbReference type="PROSITE" id="PS01124">
    <property type="entry name" value="HTH_ARAC_FAMILY_2"/>
    <property type="match status" value="1"/>
</dbReference>
<evidence type="ECO:0000313" key="6">
    <source>
        <dbReference type="Proteomes" id="UP001191019"/>
    </source>
</evidence>
<dbReference type="Pfam" id="PF14526">
    <property type="entry name" value="Cass2"/>
    <property type="match status" value="1"/>
</dbReference>
<dbReference type="PANTHER" id="PTHR47504">
    <property type="entry name" value="RIGHT ORIGIN-BINDING PROTEIN"/>
    <property type="match status" value="1"/>
</dbReference>
<proteinExistence type="predicted"/>
<evidence type="ECO:0000259" key="4">
    <source>
        <dbReference type="PROSITE" id="PS01124"/>
    </source>
</evidence>
<evidence type="ECO:0000313" key="5">
    <source>
        <dbReference type="EMBL" id="RYC74703.1"/>
    </source>
</evidence>
<dbReference type="Gene3D" id="1.10.10.60">
    <property type="entry name" value="Homeodomain-like"/>
    <property type="match status" value="2"/>
</dbReference>
<dbReference type="SMART" id="SM00871">
    <property type="entry name" value="AraC_E_bind"/>
    <property type="match status" value="1"/>
</dbReference>
<protein>
    <submittedName>
        <fullName evidence="5">Right origin-binding protein</fullName>
    </submittedName>
</protein>
<dbReference type="InterPro" id="IPR029441">
    <property type="entry name" value="Cass2"/>
</dbReference>
<dbReference type="SUPFAM" id="SSF55136">
    <property type="entry name" value="Probable bacterial effector-binding domain"/>
    <property type="match status" value="1"/>
</dbReference>
<keyword evidence="2" id="KW-0238">DNA-binding</keyword>
<dbReference type="Gene3D" id="3.20.80.10">
    <property type="entry name" value="Regulatory factor, effector binding domain"/>
    <property type="match status" value="1"/>
</dbReference>
<comment type="caution">
    <text evidence="5">The sequence shown here is derived from an EMBL/GenBank/DDBJ whole genome shotgun (WGS) entry which is preliminary data.</text>
</comment>
<dbReference type="RefSeq" id="WP_129734980.1">
    <property type="nucleotide sequence ID" value="NZ_PRLM01000004.1"/>
</dbReference>
<reference evidence="5 6" key="1">
    <citation type="journal article" date="2018" name="bioRxiv">
        <title>Evidence of independent acquisition and adaption of ultra-small bacteria to human hosts across the highly diverse yet reduced genomes of the phylum Saccharibacteria.</title>
        <authorList>
            <person name="McLean J.S."/>
            <person name="Bor B."/>
            <person name="To T.T."/>
            <person name="Liu Q."/>
            <person name="Kearns K.A."/>
            <person name="Solden L.M."/>
            <person name="Wrighton K.C."/>
            <person name="He X."/>
            <person name="Shi W."/>
        </authorList>
    </citation>
    <scope>NUCLEOTIDE SEQUENCE [LARGE SCALE GENOMIC DNA]</scope>
    <source>
        <strain evidence="5 6">TM7_G3_2_Rum_HOT_351B</strain>
    </source>
</reference>
<dbReference type="Proteomes" id="UP001191019">
    <property type="component" value="Unassembled WGS sequence"/>
</dbReference>
<evidence type="ECO:0000256" key="1">
    <source>
        <dbReference type="ARBA" id="ARBA00023015"/>
    </source>
</evidence>
<dbReference type="Pfam" id="PF12833">
    <property type="entry name" value="HTH_18"/>
    <property type="match status" value="1"/>
</dbReference>
<sequence>MDKLNKVINYIERNLDRQISLHHLARIAGVSQDTLPRIFIFLTHMSMYDYIRKRRLSKAYEDLRNTRLRIIDVALKYGYNSTATFSRAFKKEFSLTPLQARKSRKRITIFPKLLFQGDTHPDSGLEAEIINIPTTTLYGAMVVSDDYDGLLYKIRCLYNQLRAKGQYQNWDKIGRYGVYYTDKSHCYFAGTKHKDVGLMEFRLAGGRYAVFHLNSRQQKAILKLEERVYKQWLPATNFMVGKGLNFELYHSNGVDLYFSIR</sequence>
<keyword evidence="3" id="KW-0804">Transcription</keyword>